<comment type="caution">
    <text evidence="1">The sequence shown here is derived from an EMBL/GenBank/DDBJ whole genome shotgun (WGS) entry which is preliminary data.</text>
</comment>
<name>A0A175RI83_9HYPH</name>
<keyword evidence="2" id="KW-1185">Reference proteome</keyword>
<sequence length="242" mass="25850">MLAEAPRPLTSEMMALRIFSPFAYPLPRMARIVPVVMGEADRLSASFPLVWRRTATGAELVVLRTLMEDGTGFAPGMARALALLPLLLQAYPLTLRPDGGADAAPGPRLMIDTAVADEPSDAGAPIATVEGRMSRGAELRIRALQLFERDLARTRDLSNALARRGLLEPWPLAFDLGGGRRCDIQGLLVVPPASFDTPAFGPVMEEFGVAAAKLIGLHRLSLFRTGQLLAMARAASAKVVAA</sequence>
<dbReference type="PATRIC" id="fig|401562.4.peg.3887"/>
<dbReference type="EMBL" id="LDQA01000059">
    <property type="protein sequence ID" value="KTR03101.1"/>
    <property type="molecule type" value="Genomic_DNA"/>
</dbReference>
<proteinExistence type="predicted"/>
<dbReference type="InterPro" id="IPR010836">
    <property type="entry name" value="SapC"/>
</dbReference>
<dbReference type="AlphaFoldDB" id="A0A175RI83"/>
<reference evidence="1 2" key="1">
    <citation type="journal article" date="2016" name="Front. Microbiol.">
        <title>Genomic Resource of Rice Seed Associated Bacteria.</title>
        <authorList>
            <person name="Midha S."/>
            <person name="Bansal K."/>
            <person name="Sharma S."/>
            <person name="Kumar N."/>
            <person name="Patil P.P."/>
            <person name="Chaudhry V."/>
            <person name="Patil P.B."/>
        </authorList>
    </citation>
    <scope>NUCLEOTIDE SEQUENCE [LARGE SCALE GENOMIC DNA]</scope>
    <source>
        <strain evidence="1 2">NS365</strain>
    </source>
</reference>
<evidence type="ECO:0000313" key="1">
    <source>
        <dbReference type="EMBL" id="KTR03101.1"/>
    </source>
</evidence>
<dbReference type="Pfam" id="PF07277">
    <property type="entry name" value="SapC"/>
    <property type="match status" value="1"/>
</dbReference>
<dbReference type="RefSeq" id="WP_058601995.1">
    <property type="nucleotide sequence ID" value="NZ_LDQA01000059.1"/>
</dbReference>
<evidence type="ECO:0000313" key="2">
    <source>
        <dbReference type="Proteomes" id="UP000078529"/>
    </source>
</evidence>
<organism evidence="1 2">
    <name type="scientific">Aureimonas ureilytica</name>
    <dbReference type="NCBI Taxonomy" id="401562"/>
    <lineage>
        <taxon>Bacteria</taxon>
        <taxon>Pseudomonadati</taxon>
        <taxon>Pseudomonadota</taxon>
        <taxon>Alphaproteobacteria</taxon>
        <taxon>Hyphomicrobiales</taxon>
        <taxon>Aurantimonadaceae</taxon>
        <taxon>Aureimonas</taxon>
    </lineage>
</organism>
<gene>
    <name evidence="1" type="ORF">NS365_19645</name>
</gene>
<dbReference type="Proteomes" id="UP000078529">
    <property type="component" value="Unassembled WGS sequence"/>
</dbReference>
<accession>A0A175RI83</accession>
<evidence type="ECO:0008006" key="3">
    <source>
        <dbReference type="Google" id="ProtNLM"/>
    </source>
</evidence>
<protein>
    <recommendedName>
        <fullName evidence="3">SapC family protein</fullName>
    </recommendedName>
</protein>